<dbReference type="AlphaFoldDB" id="A0AAD9Z2S2"/>
<feature type="region of interest" description="Disordered" evidence="1">
    <location>
        <begin position="185"/>
        <end position="208"/>
    </location>
</feature>
<dbReference type="EMBL" id="JASNWA010000009">
    <property type="protein sequence ID" value="KAK3169836.1"/>
    <property type="molecule type" value="Genomic_DNA"/>
</dbReference>
<organism evidence="2 3">
    <name type="scientific">Lepraria neglecta</name>
    <dbReference type="NCBI Taxonomy" id="209136"/>
    <lineage>
        <taxon>Eukaryota</taxon>
        <taxon>Fungi</taxon>
        <taxon>Dikarya</taxon>
        <taxon>Ascomycota</taxon>
        <taxon>Pezizomycotina</taxon>
        <taxon>Lecanoromycetes</taxon>
        <taxon>OSLEUM clade</taxon>
        <taxon>Lecanoromycetidae</taxon>
        <taxon>Lecanorales</taxon>
        <taxon>Lecanorineae</taxon>
        <taxon>Stereocaulaceae</taxon>
        <taxon>Lepraria</taxon>
    </lineage>
</organism>
<protein>
    <submittedName>
        <fullName evidence="2">Uncharacterized protein</fullName>
    </submittedName>
</protein>
<gene>
    <name evidence="2" type="ORF">OEA41_009220</name>
</gene>
<dbReference type="Proteomes" id="UP001276659">
    <property type="component" value="Unassembled WGS sequence"/>
</dbReference>
<name>A0AAD9Z2S2_9LECA</name>
<evidence type="ECO:0000256" key="1">
    <source>
        <dbReference type="SAM" id="MobiDB-lite"/>
    </source>
</evidence>
<sequence>MPNDPIATPTDPTTLPPPILPKPSHSTTKFDWGRGFKTVTHTVSELRQYIHEAKSIQSLLWTAYKRVLPSEILADFEDTMEIHGLPRMDWNMKGKAVDSNTSMMSNRTHFEFEGLELGPPSGFVGMNYAKGIHKETNGSQYLISLTTNRTTSADQGRHFLFDKYGIKVPNRRNNLIVHPCTDWHGTTLPHRSSQEEMEPGQGGAAEWD</sequence>
<evidence type="ECO:0000313" key="3">
    <source>
        <dbReference type="Proteomes" id="UP001276659"/>
    </source>
</evidence>
<proteinExistence type="predicted"/>
<feature type="region of interest" description="Disordered" evidence="1">
    <location>
        <begin position="1"/>
        <end position="27"/>
    </location>
</feature>
<evidence type="ECO:0000313" key="2">
    <source>
        <dbReference type="EMBL" id="KAK3169836.1"/>
    </source>
</evidence>
<reference evidence="2" key="1">
    <citation type="submission" date="2022-11" db="EMBL/GenBank/DDBJ databases">
        <title>Chromosomal genome sequence assembly and mating type (MAT) locus characterization of the leprose asexual lichenized fungus Lepraria neglecta (Nyl.) Erichsen.</title>
        <authorList>
            <person name="Allen J.L."/>
            <person name="Pfeffer B."/>
        </authorList>
    </citation>
    <scope>NUCLEOTIDE SEQUENCE</scope>
    <source>
        <strain evidence="2">Allen 5258</strain>
    </source>
</reference>
<feature type="compositionally biased region" description="Low complexity" evidence="1">
    <location>
        <begin position="1"/>
        <end position="13"/>
    </location>
</feature>
<accession>A0AAD9Z2S2</accession>
<comment type="caution">
    <text evidence="2">The sequence shown here is derived from an EMBL/GenBank/DDBJ whole genome shotgun (WGS) entry which is preliminary data.</text>
</comment>
<keyword evidence="3" id="KW-1185">Reference proteome</keyword>